<dbReference type="Gene3D" id="3.90.230.10">
    <property type="entry name" value="Creatinase/methionine aminopeptidase superfamily"/>
    <property type="match status" value="1"/>
</dbReference>
<dbReference type="PANTHER" id="PTHR46112:SF2">
    <property type="entry name" value="XAA-PRO AMINOPEPTIDASE P-RELATED"/>
    <property type="match status" value="1"/>
</dbReference>
<comment type="caution">
    <text evidence="2">The sequence shown here is derived from an EMBL/GenBank/DDBJ whole genome shotgun (WGS) entry which is preliminary data.</text>
</comment>
<accession>A0A2W0H6P2</accession>
<feature type="domain" description="Peptidase M24" evidence="1">
    <location>
        <begin position="135"/>
        <end position="328"/>
    </location>
</feature>
<keyword evidence="3" id="KW-1185">Reference proteome</keyword>
<dbReference type="Pfam" id="PF00557">
    <property type="entry name" value="Peptidase_M24"/>
    <property type="match status" value="1"/>
</dbReference>
<sequence length="360" mass="40235">MIPMGEEKLKQFLRDKGYAGIILRTRANFSWVTGGKVNHIVNTTDTGVADLVLFKERKFCVTSKMESRRIMEEELAGLGYELIETEWYEDPFEEVVRLCDGRRMAADTDIDGAVNVAEELAGIRSTLTTEEMKSYRALGQAAAQAVESVAREIKPGMTEYDVQALIAARVMPQGINPQVILVATDDRIFNYRHPIPTRKKLEKYAMIVLCAERGGLVANVTRFVHFGELPARIAENKEKLAVIDVTMNAESRPGTKVSDVFNAGVAAYEDAGFPDDWRLLHQGGPTGYASREYLASMNTHDVIKVNQAFAWNPAIRGIKSEDTVLVGEEANEFLTHTGGWPYIEVEYEGGLYHRPDILIR</sequence>
<proteinExistence type="predicted"/>
<dbReference type="SUPFAM" id="SSF55920">
    <property type="entry name" value="Creatinase/aminopeptidase"/>
    <property type="match status" value="1"/>
</dbReference>
<dbReference type="AlphaFoldDB" id="A0A2W0H6P2"/>
<protein>
    <submittedName>
        <fullName evidence="2">Peptidase M24</fullName>
    </submittedName>
</protein>
<evidence type="ECO:0000313" key="3">
    <source>
        <dbReference type="Proteomes" id="UP000248066"/>
    </source>
</evidence>
<dbReference type="EMBL" id="PDOF01000001">
    <property type="protein sequence ID" value="PYZ97533.1"/>
    <property type="molecule type" value="Genomic_DNA"/>
</dbReference>
<dbReference type="RefSeq" id="WP_110516707.1">
    <property type="nucleotide sequence ID" value="NZ_PDOF01000001.1"/>
</dbReference>
<evidence type="ECO:0000313" key="2">
    <source>
        <dbReference type="EMBL" id="PYZ97533.1"/>
    </source>
</evidence>
<organism evidence="2 3">
    <name type="scientific">Alteribacter lacisalsi</name>
    <dbReference type="NCBI Taxonomy" id="2045244"/>
    <lineage>
        <taxon>Bacteria</taxon>
        <taxon>Bacillati</taxon>
        <taxon>Bacillota</taxon>
        <taxon>Bacilli</taxon>
        <taxon>Bacillales</taxon>
        <taxon>Bacillaceae</taxon>
        <taxon>Alteribacter</taxon>
    </lineage>
</organism>
<dbReference type="CDD" id="cd01066">
    <property type="entry name" value="APP_MetAP"/>
    <property type="match status" value="1"/>
</dbReference>
<dbReference type="InterPro" id="IPR050659">
    <property type="entry name" value="Peptidase_M24B"/>
</dbReference>
<dbReference type="OrthoDB" id="4850044at2"/>
<dbReference type="InterPro" id="IPR000994">
    <property type="entry name" value="Pept_M24"/>
</dbReference>
<dbReference type="PANTHER" id="PTHR46112">
    <property type="entry name" value="AMINOPEPTIDASE"/>
    <property type="match status" value="1"/>
</dbReference>
<reference evidence="2 3" key="1">
    <citation type="submission" date="2017-10" db="EMBL/GenBank/DDBJ databases">
        <title>Bacillus sp. nov., a halophilic bacterium isolated from a Yangshapao Lake.</title>
        <authorList>
            <person name="Wang H."/>
        </authorList>
    </citation>
    <scope>NUCLEOTIDE SEQUENCE [LARGE SCALE GENOMIC DNA]</scope>
    <source>
        <strain evidence="2 3">YSP-3</strain>
    </source>
</reference>
<name>A0A2W0H6P2_9BACI</name>
<dbReference type="InterPro" id="IPR036005">
    <property type="entry name" value="Creatinase/aminopeptidase-like"/>
</dbReference>
<evidence type="ECO:0000259" key="1">
    <source>
        <dbReference type="Pfam" id="PF00557"/>
    </source>
</evidence>
<dbReference type="Proteomes" id="UP000248066">
    <property type="component" value="Unassembled WGS sequence"/>
</dbReference>
<gene>
    <name evidence="2" type="ORF">CR205_02755</name>
</gene>